<dbReference type="Pfam" id="PF18962">
    <property type="entry name" value="Por_Secre_tail"/>
    <property type="match status" value="1"/>
</dbReference>
<dbReference type="InterPro" id="IPR026444">
    <property type="entry name" value="Secre_tail"/>
</dbReference>
<name>A0ABX0I5T1_9FLAO</name>
<evidence type="ECO:0000256" key="2">
    <source>
        <dbReference type="SAM" id="SignalP"/>
    </source>
</evidence>
<comment type="caution">
    <text evidence="4">The sequence shown here is derived from an EMBL/GenBank/DDBJ whole genome shotgun (WGS) entry which is preliminary data.</text>
</comment>
<dbReference type="PANTHER" id="PTHR35580:SF1">
    <property type="entry name" value="PHYTASE-LIKE DOMAIN-CONTAINING PROTEIN"/>
    <property type="match status" value="1"/>
</dbReference>
<dbReference type="NCBIfam" id="TIGR04183">
    <property type="entry name" value="Por_Secre_tail"/>
    <property type="match status" value="1"/>
</dbReference>
<feature type="chain" id="PRO_5045617679" evidence="2">
    <location>
        <begin position="19"/>
        <end position="576"/>
    </location>
</feature>
<evidence type="ECO:0000259" key="3">
    <source>
        <dbReference type="Pfam" id="PF18962"/>
    </source>
</evidence>
<dbReference type="Proteomes" id="UP000800984">
    <property type="component" value="Unassembled WGS sequence"/>
</dbReference>
<organism evidence="4 5">
    <name type="scientific">Flavobacterium difficile</name>
    <dbReference type="NCBI Taxonomy" id="2709659"/>
    <lineage>
        <taxon>Bacteria</taxon>
        <taxon>Pseudomonadati</taxon>
        <taxon>Bacteroidota</taxon>
        <taxon>Flavobacteriia</taxon>
        <taxon>Flavobacteriales</taxon>
        <taxon>Flavobacteriaceae</taxon>
        <taxon>Flavobacterium</taxon>
    </lineage>
</organism>
<reference evidence="4 5" key="1">
    <citation type="submission" date="2020-02" db="EMBL/GenBank/DDBJ databases">
        <authorList>
            <person name="Chen W.-M."/>
        </authorList>
    </citation>
    <scope>NUCLEOTIDE SEQUENCE [LARGE SCALE GENOMIC DNA]</scope>
    <source>
        <strain evidence="4 5">KDG-16</strain>
    </source>
</reference>
<feature type="signal peptide" evidence="2">
    <location>
        <begin position="1"/>
        <end position="18"/>
    </location>
</feature>
<feature type="domain" description="Secretion system C-terminal sorting" evidence="3">
    <location>
        <begin position="505"/>
        <end position="570"/>
    </location>
</feature>
<keyword evidence="5" id="KW-1185">Reference proteome</keyword>
<dbReference type="RefSeq" id="WP_166075862.1">
    <property type="nucleotide sequence ID" value="NZ_JAAJBT010000001.1"/>
</dbReference>
<evidence type="ECO:0000313" key="4">
    <source>
        <dbReference type="EMBL" id="NHM00826.1"/>
    </source>
</evidence>
<sequence length="576" mass="63443">MKAFFYFLCLMIFATSNAQEYQYHSAQLYESTNGNITMKKVVKDDNGNYYICGVFIGTVDFDPSTAVFTATSTNKLVAFVQKLDANRNFISVKTLVGIGSNDLVDIKDMVIKNNELLLAGAFTGSVDFDPSVATNIQTVTTGSLISNGDFFVAKYNLNIDLLWVKKTGSTSSDVINSIYVEENGKINAVGQFTGSTDFDTGSTNLIISTNGQGDAFYWQLDTNGAFLKAFKLGGSFNDEAFKVKVYNNQLFISGAFSATVDFNPSTTVTNNLVSSSGFNGFVAKYALNDHSYLQAVRITPQILDMDIDGSGNVFTTGLFNAATDDFDPSPTATFNLSSSTFAKNYIVKLDSNLNFIWVKDFAKNDYGNNEFVDFDIDQNGNLYSVSRFKGVVDMDPSTAVFNLTPLAVNLYTKYHIFLQKLTNEGVLTYAGFVGNTSSDYNFLNDILVSNGEIIGVGDFDNTIDLDPNNTNQYKTNPNGQKDAYILRLTENTLSLSDFSNVRFDVFPNPTSNIVFITANDAINEIALFSLDGKQISKQKCNAFQYEMDLSAVQSGVYLIHIQTENLQSKTLKIIKN</sequence>
<gene>
    <name evidence="4" type="ORF">G4D72_01725</name>
</gene>
<keyword evidence="1 2" id="KW-0732">Signal</keyword>
<evidence type="ECO:0000313" key="5">
    <source>
        <dbReference type="Proteomes" id="UP000800984"/>
    </source>
</evidence>
<dbReference type="PANTHER" id="PTHR35580">
    <property type="entry name" value="CELL SURFACE GLYCOPROTEIN (S-LAYER PROTEIN)-LIKE PROTEIN"/>
    <property type="match status" value="1"/>
</dbReference>
<dbReference type="InterPro" id="IPR052918">
    <property type="entry name" value="Motility_Chemotaxis_Reg"/>
</dbReference>
<dbReference type="EMBL" id="JAAJBT010000001">
    <property type="protein sequence ID" value="NHM00826.1"/>
    <property type="molecule type" value="Genomic_DNA"/>
</dbReference>
<evidence type="ECO:0000256" key="1">
    <source>
        <dbReference type="ARBA" id="ARBA00022729"/>
    </source>
</evidence>
<protein>
    <submittedName>
        <fullName evidence="4">T9SS type A sorting domain-containing protein</fullName>
    </submittedName>
</protein>
<accession>A0ABX0I5T1</accession>
<proteinExistence type="predicted"/>